<protein>
    <recommendedName>
        <fullName evidence="3">BIG2 domain-containing protein</fullName>
    </recommendedName>
</protein>
<gene>
    <name evidence="1" type="ORF">F4W18_10175</name>
</gene>
<sequence length="677" mass="74327">MFSQHIKNNIKNSISLMFILFIIIPSLTACGGGGGGGGGGGDNKNEFLTKKLEKITIEEVHHKNILESHEAMSNKMLIFRAIGHYSDESTSDITSSVEWSSSQSNIASFYQPAQLRTYQVGKTSIIAKAKAKAKNISATWSLSILEPVAITISSRVKPFDFENNQILYVPKETSISLDSIVEWNDGSKRDGANYVLWIQTGDSFAQNFSEKNCFRATGDIGEITSLTANFDGFSSNEISLSISDAQLKKIIIRPVSNYENTTKLNNALYGTSREFTAMGVYQGPRDTQESKIDITKDVKWASSAPDIFNNAEGNNIFTASSEAGTSKAIISARMFDVESNAQEMTIADAKLESVEIIGEDNFNNLVNNIEFSLSAVGHYKSNTLDDEDITADITSFVNWSSSDDKVLKQTGHNTFIPIKESNNISVTAEINGKGYKVSKKFNVVAGKLKSITISEIHNYPNHPVTNTVPYNKSRTYKAIGEYTINNSSDTVSLDITDNVKWQLDQDAEEEAFRLSGSTVLAVSHNQSSAAIFAIGDNKTKVTSNLIKLTNIDFNKAFTLGTHEYSLSEFMTSRIGFRYHYENGFAWGISTWQDSVTSCKDSGKSLASEEELQTIQATIGDVGNAFGWPVGNGELEYWTSNSGGTPKSHISKNMNILGGSYIEEDWIENASICVSDID</sequence>
<dbReference type="PROSITE" id="PS51257">
    <property type="entry name" value="PROKAR_LIPOPROTEIN"/>
    <property type="match status" value="1"/>
</dbReference>
<evidence type="ECO:0008006" key="3">
    <source>
        <dbReference type="Google" id="ProtNLM"/>
    </source>
</evidence>
<name>A0A5M9P0P6_9VIBR</name>
<dbReference type="RefSeq" id="WP_086712470.1">
    <property type="nucleotide sequence ID" value="NZ_AP025493.1"/>
</dbReference>
<organism evidence="1 2">
    <name type="scientific">Vibrio gigantis</name>
    <dbReference type="NCBI Taxonomy" id="296199"/>
    <lineage>
        <taxon>Bacteria</taxon>
        <taxon>Pseudomonadati</taxon>
        <taxon>Pseudomonadota</taxon>
        <taxon>Gammaproteobacteria</taxon>
        <taxon>Vibrionales</taxon>
        <taxon>Vibrionaceae</taxon>
        <taxon>Vibrio</taxon>
    </lineage>
</organism>
<evidence type="ECO:0000313" key="2">
    <source>
        <dbReference type="Proteomes" id="UP000322521"/>
    </source>
</evidence>
<accession>A0A5M9P0P6</accession>
<dbReference type="Gene3D" id="2.60.40.1080">
    <property type="match status" value="3"/>
</dbReference>
<dbReference type="Proteomes" id="UP000322521">
    <property type="component" value="Unassembled WGS sequence"/>
</dbReference>
<dbReference type="EMBL" id="VXJS01000004">
    <property type="protein sequence ID" value="KAA8677902.1"/>
    <property type="molecule type" value="Genomic_DNA"/>
</dbReference>
<comment type="caution">
    <text evidence="1">The sequence shown here is derived from an EMBL/GenBank/DDBJ whole genome shotgun (WGS) entry which is preliminary data.</text>
</comment>
<reference evidence="1 2" key="1">
    <citation type="submission" date="2019-09" db="EMBL/GenBank/DDBJ databases">
        <title>Draft genome sequence of various Type strains from the CCUG.</title>
        <authorList>
            <person name="Pineiro-Iglesias B."/>
            <person name="Tunovic T."/>
            <person name="Unosson C."/>
            <person name="Inganas E."/>
            <person name="Ohlen M."/>
            <person name="Cardew S."/>
            <person name="Jensie-Markopoulos S."/>
            <person name="Salva-Serra F."/>
            <person name="Jaen-Luchoro D."/>
            <person name="Karlsson R."/>
            <person name="Svensson-Stadler L."/>
            <person name="Chun J."/>
            <person name="Moore E."/>
        </authorList>
    </citation>
    <scope>NUCLEOTIDE SEQUENCE [LARGE SCALE GENOMIC DNA]</scope>
    <source>
        <strain evidence="1 2">CCUG 56969T</strain>
    </source>
</reference>
<dbReference type="OrthoDB" id="6192638at2"/>
<proteinExistence type="predicted"/>
<keyword evidence="2" id="KW-1185">Reference proteome</keyword>
<dbReference type="AlphaFoldDB" id="A0A5M9P0P6"/>
<evidence type="ECO:0000313" key="1">
    <source>
        <dbReference type="EMBL" id="KAA8677902.1"/>
    </source>
</evidence>